<organism evidence="4 5">
    <name type="scientific">Neptunitalea lumnitzerae</name>
    <dbReference type="NCBI Taxonomy" id="2965509"/>
    <lineage>
        <taxon>Bacteria</taxon>
        <taxon>Pseudomonadati</taxon>
        <taxon>Bacteroidota</taxon>
        <taxon>Flavobacteriia</taxon>
        <taxon>Flavobacteriales</taxon>
        <taxon>Flavobacteriaceae</taxon>
        <taxon>Neptunitalea</taxon>
    </lineage>
</organism>
<dbReference type="NCBIfam" id="NF038128">
    <property type="entry name" value="choice_anch_J"/>
    <property type="match status" value="1"/>
</dbReference>
<dbReference type="EMBL" id="BRVO01000001">
    <property type="protein sequence ID" value="GLB49073.1"/>
    <property type="molecule type" value="Genomic_DNA"/>
</dbReference>
<comment type="caution">
    <text evidence="4">The sequence shown here is derived from an EMBL/GenBank/DDBJ whole genome shotgun (WGS) entry which is preliminary data.</text>
</comment>
<protein>
    <recommendedName>
        <fullName evidence="6">T9SS type A sorting domain-containing protein</fullName>
    </recommendedName>
</protein>
<sequence>MVNAQSSCTTALPATVGLTTVGTLTGTLSPTSCFSSTADYGNWYSYTATIDGYATISSDLAQNDGTTYSDDTRLSIYTGTCGTLTCYATNDDVDLDNFNYLSTVSFPISAGDVFYILWDDNWNGDGFQFEITETSFTCPNESIPFTHDFTDPNALIACWVQMDSDGDGNGWYSVDYDQDEDGTPDGNPCAASASYVNNVGALTPDNWLISIPVDLTAYSTSDNVQLTWKARGIDASWADENYTVYAATGNTPADFTASAVSFNEIVGQNGGAGVYVDRTLDISSLAGQNIYIAFRHHNSTDQYVLNIDDVAITTSLSTEDFSANMFDYIYTAHNNQLTLKSSNNSFTHIDVYNVSGQQILTKELNNTEELVSLPNIAKGVYVAKVAMGNTIKTIKFTK</sequence>
<name>A0ABQ5MI41_9FLAO</name>
<dbReference type="Pfam" id="PF07675">
    <property type="entry name" value="Cleaved_Adhesin"/>
    <property type="match status" value="1"/>
</dbReference>
<dbReference type="NCBIfam" id="TIGR04183">
    <property type="entry name" value="Por_Secre_tail"/>
    <property type="match status" value="1"/>
</dbReference>
<reference evidence="4" key="1">
    <citation type="submission" date="2022-07" db="EMBL/GenBank/DDBJ databases">
        <title>Taxonomy of Novel Oxalotrophic and Methylotrophic Bacteria.</title>
        <authorList>
            <person name="Sahin N."/>
            <person name="Tani A."/>
        </authorList>
    </citation>
    <scope>NUCLEOTIDE SEQUENCE</scope>
    <source>
        <strain evidence="4">Y10</strain>
    </source>
</reference>
<evidence type="ECO:0000313" key="4">
    <source>
        <dbReference type="EMBL" id="GLB49073.1"/>
    </source>
</evidence>
<keyword evidence="5" id="KW-1185">Reference proteome</keyword>
<dbReference type="Proteomes" id="UP001143543">
    <property type="component" value="Unassembled WGS sequence"/>
</dbReference>
<proteinExistence type="predicted"/>
<keyword evidence="1" id="KW-0732">Signal</keyword>
<evidence type="ECO:0000259" key="3">
    <source>
        <dbReference type="Pfam" id="PF18962"/>
    </source>
</evidence>
<dbReference type="Pfam" id="PF18962">
    <property type="entry name" value="Por_Secre_tail"/>
    <property type="match status" value="1"/>
</dbReference>
<feature type="domain" description="Secretion system C-terminal sorting" evidence="3">
    <location>
        <begin position="334"/>
        <end position="393"/>
    </location>
</feature>
<dbReference type="InterPro" id="IPR011628">
    <property type="entry name" value="Cleaved_adhesin"/>
</dbReference>
<feature type="domain" description="Cleaved adhesin" evidence="2">
    <location>
        <begin position="154"/>
        <end position="312"/>
    </location>
</feature>
<gene>
    <name evidence="4" type="ORF">Y10_14410</name>
</gene>
<evidence type="ECO:0000259" key="2">
    <source>
        <dbReference type="Pfam" id="PF07675"/>
    </source>
</evidence>
<evidence type="ECO:0008006" key="6">
    <source>
        <dbReference type="Google" id="ProtNLM"/>
    </source>
</evidence>
<evidence type="ECO:0000256" key="1">
    <source>
        <dbReference type="ARBA" id="ARBA00022729"/>
    </source>
</evidence>
<dbReference type="InterPro" id="IPR026444">
    <property type="entry name" value="Secre_tail"/>
</dbReference>
<dbReference type="Gene3D" id="2.60.120.200">
    <property type="match status" value="1"/>
</dbReference>
<evidence type="ECO:0000313" key="5">
    <source>
        <dbReference type="Proteomes" id="UP001143543"/>
    </source>
</evidence>
<accession>A0ABQ5MI41</accession>